<keyword evidence="6" id="KW-0456">Lyase</keyword>
<dbReference type="EMBL" id="RKLR01000001">
    <property type="protein sequence ID" value="MBX0321612.1"/>
    <property type="molecule type" value="Genomic_DNA"/>
</dbReference>
<protein>
    <submittedName>
        <fullName evidence="6">CoA ester lyase</fullName>
    </submittedName>
</protein>
<dbReference type="AlphaFoldDB" id="A0AAW4PMI4"/>
<keyword evidence="7" id="KW-1185">Reference proteome</keyword>
<dbReference type="PANTHER" id="PTHR32308:SF0">
    <property type="entry name" value="HPCH_HPAI ALDOLASE_CITRATE LYASE DOMAIN-CONTAINING PROTEIN"/>
    <property type="match status" value="1"/>
</dbReference>
<feature type="region of interest" description="Disordered" evidence="4">
    <location>
        <begin position="1"/>
        <end position="20"/>
    </location>
</feature>
<sequence>MPRRSVLFSPGDEPEKLRKAPRSDADVVVFDLEDAVVPDAKPAAREAVRDALAAILPADCEVCVRVNPVGAGAADDLAVVLAGPAPDSVMLPKTSDADDVRLLAESLDEAGVDCPILSLVESAAGVLHAEAIAAVEATDALVFGAEDLAGDIGATGSEDRSEVAHARQHVVLAARAAGVTPIDTHFPNFTDDAGLRRDARRALQLGYDGKLAIHPAQATVLNDVFTPDADRIEWAERILSARDEADGGVFVVGGEMIDAPQIRQAERVLERAGVDGPPPDDTHDGTT</sequence>
<evidence type="ECO:0000256" key="3">
    <source>
        <dbReference type="ARBA" id="ARBA00022842"/>
    </source>
</evidence>
<feature type="domain" description="HpcH/HpaI aldolase/citrate lyase" evidence="5">
    <location>
        <begin position="4"/>
        <end position="215"/>
    </location>
</feature>
<comment type="caution">
    <text evidence="6">The sequence shown here is derived from an EMBL/GenBank/DDBJ whole genome shotgun (WGS) entry which is preliminary data.</text>
</comment>
<dbReference type="Proteomes" id="UP001430377">
    <property type="component" value="Unassembled WGS sequence"/>
</dbReference>
<organism evidence="6 7">
    <name type="scientific">Haloarcula rubra</name>
    <dbReference type="NCBI Taxonomy" id="2487747"/>
    <lineage>
        <taxon>Archaea</taxon>
        <taxon>Methanobacteriati</taxon>
        <taxon>Methanobacteriota</taxon>
        <taxon>Stenosarchaea group</taxon>
        <taxon>Halobacteria</taxon>
        <taxon>Halobacteriales</taxon>
        <taxon>Haloarculaceae</taxon>
        <taxon>Haloarcula</taxon>
    </lineage>
</organism>
<proteinExistence type="predicted"/>
<comment type="cofactor">
    <cofactor evidence="1">
        <name>Mg(2+)</name>
        <dbReference type="ChEBI" id="CHEBI:18420"/>
    </cofactor>
</comment>
<keyword evidence="3" id="KW-0460">Magnesium</keyword>
<dbReference type="PIRSF" id="PIRSF015582">
    <property type="entry name" value="Cit_lyase_B"/>
    <property type="match status" value="1"/>
</dbReference>
<dbReference type="PANTHER" id="PTHR32308">
    <property type="entry name" value="LYASE BETA SUBUNIT, PUTATIVE (AFU_ORTHOLOGUE AFUA_4G13030)-RELATED"/>
    <property type="match status" value="1"/>
</dbReference>
<dbReference type="InterPro" id="IPR040442">
    <property type="entry name" value="Pyrv_kinase-like_dom_sf"/>
</dbReference>
<evidence type="ECO:0000259" key="5">
    <source>
        <dbReference type="Pfam" id="PF03328"/>
    </source>
</evidence>
<dbReference type="RefSeq" id="WP_220616627.1">
    <property type="nucleotide sequence ID" value="NZ_RKLR01000001.1"/>
</dbReference>
<keyword evidence="2" id="KW-0479">Metal-binding</keyword>
<evidence type="ECO:0000313" key="7">
    <source>
        <dbReference type="Proteomes" id="UP001430377"/>
    </source>
</evidence>
<dbReference type="GO" id="GO:0016829">
    <property type="term" value="F:lyase activity"/>
    <property type="evidence" value="ECO:0007669"/>
    <property type="project" value="UniProtKB-KW"/>
</dbReference>
<reference evidence="6 7" key="1">
    <citation type="submission" date="2021-06" db="EMBL/GenBank/DDBJ databases">
        <title>Halomicroarcula sp. a new haloarchaeum isolated from saline soil.</title>
        <authorList>
            <person name="Duran-Viseras A."/>
            <person name="Sanchez-Porro C."/>
            <person name="Ventosa A."/>
        </authorList>
    </citation>
    <scope>NUCLEOTIDE SEQUENCE [LARGE SCALE GENOMIC DNA]</scope>
    <source>
        <strain evidence="6 7">F13</strain>
    </source>
</reference>
<dbReference type="SUPFAM" id="SSF51621">
    <property type="entry name" value="Phosphoenolpyruvate/pyruvate domain"/>
    <property type="match status" value="1"/>
</dbReference>
<dbReference type="Gene3D" id="3.20.20.60">
    <property type="entry name" value="Phosphoenolpyruvate-binding domains"/>
    <property type="match status" value="1"/>
</dbReference>
<name>A0AAW4PMI4_9EURY</name>
<evidence type="ECO:0000256" key="1">
    <source>
        <dbReference type="ARBA" id="ARBA00001946"/>
    </source>
</evidence>
<evidence type="ECO:0000256" key="2">
    <source>
        <dbReference type="ARBA" id="ARBA00022723"/>
    </source>
</evidence>
<accession>A0AAW4PMI4</accession>
<dbReference type="InterPro" id="IPR005000">
    <property type="entry name" value="Aldolase/citrate-lyase_domain"/>
</dbReference>
<dbReference type="Pfam" id="PF03328">
    <property type="entry name" value="HpcH_HpaI"/>
    <property type="match status" value="1"/>
</dbReference>
<evidence type="ECO:0000313" key="6">
    <source>
        <dbReference type="EMBL" id="MBX0321612.1"/>
    </source>
</evidence>
<dbReference type="GO" id="GO:0006107">
    <property type="term" value="P:oxaloacetate metabolic process"/>
    <property type="evidence" value="ECO:0007669"/>
    <property type="project" value="TreeGrafter"/>
</dbReference>
<evidence type="ECO:0000256" key="4">
    <source>
        <dbReference type="SAM" id="MobiDB-lite"/>
    </source>
</evidence>
<dbReference type="InterPro" id="IPR011206">
    <property type="entry name" value="Citrate_lyase_beta/mcl1/mcl2"/>
</dbReference>
<gene>
    <name evidence="6" type="ORF">EGH21_01080</name>
</gene>
<dbReference type="InterPro" id="IPR015813">
    <property type="entry name" value="Pyrv/PenolPyrv_kinase-like_dom"/>
</dbReference>
<dbReference type="GO" id="GO:0000287">
    <property type="term" value="F:magnesium ion binding"/>
    <property type="evidence" value="ECO:0007669"/>
    <property type="project" value="TreeGrafter"/>
</dbReference>